<dbReference type="EMBL" id="NTGA01000016">
    <property type="protein sequence ID" value="PAY23277.1"/>
    <property type="molecule type" value="Genomic_DNA"/>
</dbReference>
<evidence type="ECO:0000313" key="3">
    <source>
        <dbReference type="EMBL" id="PAY23277.1"/>
    </source>
</evidence>
<keyword evidence="2" id="KW-0472">Membrane</keyword>
<feature type="transmembrane region" description="Helical" evidence="2">
    <location>
        <begin position="66"/>
        <end position="90"/>
    </location>
</feature>
<feature type="region of interest" description="Disordered" evidence="1">
    <location>
        <begin position="97"/>
        <end position="118"/>
    </location>
</feature>
<evidence type="ECO:0000313" key="4">
    <source>
        <dbReference type="Proteomes" id="UP000218810"/>
    </source>
</evidence>
<accession>A0A2A2WQ09</accession>
<feature type="compositionally biased region" description="Basic residues" evidence="1">
    <location>
        <begin position="107"/>
        <end position="118"/>
    </location>
</feature>
<dbReference type="RefSeq" id="WP_095718233.1">
    <property type="nucleotide sequence ID" value="NZ_NTGA01000016.1"/>
</dbReference>
<comment type="caution">
    <text evidence="3">The sequence shown here is derived from an EMBL/GenBank/DDBJ whole genome shotgun (WGS) entry which is preliminary data.</text>
</comment>
<reference evidence="4" key="1">
    <citation type="submission" date="2017-09" db="EMBL/GenBank/DDBJ databases">
        <authorList>
            <person name="Zhang Y."/>
            <person name="Huang X."/>
            <person name="Liu J."/>
            <person name="Lu L."/>
            <person name="Peng K."/>
        </authorList>
    </citation>
    <scope>NUCLEOTIDE SEQUENCE [LARGE SCALE GENOMIC DNA]</scope>
    <source>
        <strain evidence="4">S-XJ-1</strain>
    </source>
</reference>
<name>A0A2A2WQ09_9ACTN</name>
<dbReference type="AlphaFoldDB" id="A0A2A2WQ09"/>
<keyword evidence="2" id="KW-1133">Transmembrane helix</keyword>
<protein>
    <submittedName>
        <fullName evidence="3">Uncharacterized protein</fullName>
    </submittedName>
</protein>
<evidence type="ECO:0000256" key="2">
    <source>
        <dbReference type="SAM" id="Phobius"/>
    </source>
</evidence>
<dbReference type="Proteomes" id="UP000218810">
    <property type="component" value="Unassembled WGS sequence"/>
</dbReference>
<sequence length="149" mass="15518">MSSLPGPRTRPGPGRRLRLAGFAVLATGAVAVALVPGMVSLGASMGGVVSSAEMAAGAVLHARSGWMAPAVFTVTVFALVVVVTTVLLWAPVSLSDGRGARTAHSARPGHRARPRRGARIGRRGRAEFGLRQPERALRVRIDRLPGITD</sequence>
<gene>
    <name evidence="3" type="ORF">CEY15_09545</name>
</gene>
<feature type="transmembrane region" description="Helical" evidence="2">
    <location>
        <begin position="21"/>
        <end position="46"/>
    </location>
</feature>
<dbReference type="OrthoDB" id="9979718at2"/>
<keyword evidence="2" id="KW-0812">Transmembrane</keyword>
<keyword evidence="4" id="KW-1185">Reference proteome</keyword>
<organism evidence="3 4">
    <name type="scientific">Dietzia natronolimnaea</name>
    <dbReference type="NCBI Taxonomy" id="161920"/>
    <lineage>
        <taxon>Bacteria</taxon>
        <taxon>Bacillati</taxon>
        <taxon>Actinomycetota</taxon>
        <taxon>Actinomycetes</taxon>
        <taxon>Mycobacteriales</taxon>
        <taxon>Dietziaceae</taxon>
        <taxon>Dietzia</taxon>
    </lineage>
</organism>
<evidence type="ECO:0000256" key="1">
    <source>
        <dbReference type="SAM" id="MobiDB-lite"/>
    </source>
</evidence>
<proteinExistence type="predicted"/>